<feature type="compositionally biased region" description="Polar residues" evidence="1">
    <location>
        <begin position="111"/>
        <end position="122"/>
    </location>
</feature>
<feature type="region of interest" description="Disordered" evidence="1">
    <location>
        <begin position="70"/>
        <end position="122"/>
    </location>
</feature>
<accession>A0A099NRQ7</accession>
<dbReference type="VEuPathDB" id="FungiDB:C5L36_0C04170"/>
<reference evidence="3" key="1">
    <citation type="journal article" date="2014" name="Microb. Cell Fact.">
        <title>Exploiting Issatchenkia orientalis SD108 for succinic acid production.</title>
        <authorList>
            <person name="Xiao H."/>
            <person name="Shao Z."/>
            <person name="Jiang Y."/>
            <person name="Dole S."/>
            <person name="Zhao H."/>
        </authorList>
    </citation>
    <scope>NUCLEOTIDE SEQUENCE [LARGE SCALE GENOMIC DNA]</scope>
    <source>
        <strain evidence="3">SD108</strain>
    </source>
</reference>
<dbReference type="EMBL" id="JQFK01001334">
    <property type="protein sequence ID" value="KGK34739.1"/>
    <property type="molecule type" value="Genomic_DNA"/>
</dbReference>
<dbReference type="AlphaFoldDB" id="A0A099NRQ7"/>
<comment type="caution">
    <text evidence="2">The sequence shown here is derived from an EMBL/GenBank/DDBJ whole genome shotgun (WGS) entry which is preliminary data.</text>
</comment>
<proteinExistence type="predicted"/>
<feature type="compositionally biased region" description="Polar residues" evidence="1">
    <location>
        <begin position="70"/>
        <end position="104"/>
    </location>
</feature>
<dbReference type="HOGENOM" id="CLU_1875728_0_0_1"/>
<organism evidence="2 3">
    <name type="scientific">Pichia kudriavzevii</name>
    <name type="common">Yeast</name>
    <name type="synonym">Issatchenkia orientalis</name>
    <dbReference type="NCBI Taxonomy" id="4909"/>
    <lineage>
        <taxon>Eukaryota</taxon>
        <taxon>Fungi</taxon>
        <taxon>Dikarya</taxon>
        <taxon>Ascomycota</taxon>
        <taxon>Saccharomycotina</taxon>
        <taxon>Pichiomycetes</taxon>
        <taxon>Pichiales</taxon>
        <taxon>Pichiaceae</taxon>
        <taxon>Pichia</taxon>
    </lineage>
</organism>
<evidence type="ECO:0000256" key="1">
    <source>
        <dbReference type="SAM" id="MobiDB-lite"/>
    </source>
</evidence>
<evidence type="ECO:0000313" key="2">
    <source>
        <dbReference type="EMBL" id="KGK34739.1"/>
    </source>
</evidence>
<sequence length="136" mass="14831">MSSLLNASAVNDEMNQMAVPIAHGLPHMNTSYHQSQAADGRLNLMNLLNSPSNSHGDVKVPQVPPFVNSQSTFQPSISSMMNPLQQPPISEQHTVSPSQPQMQQEKPLDQVPQQRNAYTGGTSALDALARIAFERK</sequence>
<evidence type="ECO:0000313" key="3">
    <source>
        <dbReference type="Proteomes" id="UP000029867"/>
    </source>
</evidence>
<dbReference type="Proteomes" id="UP000029867">
    <property type="component" value="Unassembled WGS sequence"/>
</dbReference>
<name>A0A099NRQ7_PICKU</name>
<gene>
    <name evidence="2" type="ORF">JL09_g6112</name>
</gene>
<protein>
    <submittedName>
        <fullName evidence="2">Uncharacterized protein</fullName>
    </submittedName>
</protein>